<dbReference type="GO" id="GO:0019199">
    <property type="term" value="F:transmembrane receptor protein kinase activity"/>
    <property type="evidence" value="ECO:0007669"/>
    <property type="project" value="InterPro"/>
</dbReference>
<reference evidence="9 10" key="1">
    <citation type="journal article" date="2010" name="Nature">
        <title>Genome sequence of the palaeopolyploid soybean.</title>
        <authorList>
            <person name="Schmutz J."/>
            <person name="Cannon S.B."/>
            <person name="Schlueter J."/>
            <person name="Ma J."/>
            <person name="Mitros T."/>
            <person name="Nelson W."/>
            <person name="Hyten D.L."/>
            <person name="Song Q."/>
            <person name="Thelen J.J."/>
            <person name="Cheng J."/>
            <person name="Xu D."/>
            <person name="Hellsten U."/>
            <person name="May G.D."/>
            <person name="Yu Y."/>
            <person name="Sakurai T."/>
            <person name="Umezawa T."/>
            <person name="Bhattacharyya M.K."/>
            <person name="Sandhu D."/>
            <person name="Valliyodan B."/>
            <person name="Lindquist E."/>
            <person name="Peto M."/>
            <person name="Grant D."/>
            <person name="Shu S."/>
            <person name="Goodstein D."/>
            <person name="Barry K."/>
            <person name="Futrell-Griggs M."/>
            <person name="Abernathy B."/>
            <person name="Du J."/>
            <person name="Tian Z."/>
            <person name="Zhu L."/>
            <person name="Gill N."/>
            <person name="Joshi T."/>
            <person name="Libault M."/>
            <person name="Sethuraman A."/>
            <person name="Zhang X.-C."/>
            <person name="Shinozaki K."/>
            <person name="Nguyen H.T."/>
            <person name="Wing R.A."/>
            <person name="Cregan P."/>
            <person name="Specht J."/>
            <person name="Grimwood J."/>
            <person name="Rokhsar D."/>
            <person name="Stacey G."/>
            <person name="Shoemaker R.C."/>
            <person name="Jackson S.A."/>
        </authorList>
    </citation>
    <scope>NUCLEOTIDE SEQUENCE</scope>
    <source>
        <strain evidence="10">cv. Williams 82</strain>
        <tissue evidence="9">Callus</tissue>
    </source>
</reference>
<evidence type="ECO:0000256" key="4">
    <source>
        <dbReference type="ARBA" id="ARBA00022729"/>
    </source>
</evidence>
<evidence type="ECO:0000256" key="3">
    <source>
        <dbReference type="ARBA" id="ARBA00022692"/>
    </source>
</evidence>
<name>A0A0R0I623_SOYBN</name>
<proteinExistence type="predicted"/>
<gene>
    <name evidence="10" type="primary">LOC100806955</name>
    <name evidence="9" type="ORF">GLYMA_09G006900</name>
</gene>
<dbReference type="AlphaFoldDB" id="A0A0R0I623"/>
<dbReference type="InterPro" id="IPR000719">
    <property type="entry name" value="Prot_kinase_dom"/>
</dbReference>
<protein>
    <recommendedName>
        <fullName evidence="8">Protein kinase domain-containing protein</fullName>
    </recommendedName>
</protein>
<keyword evidence="6" id="KW-0472">Membrane</keyword>
<keyword evidence="2" id="KW-1003">Cell membrane</keyword>
<comment type="subcellular location">
    <subcellularLocation>
        <location evidence="1">Cell membrane</location>
        <topology evidence="1">Single-pass membrane protein</topology>
    </subcellularLocation>
</comment>
<reference evidence="10" key="2">
    <citation type="submission" date="2018-02" db="UniProtKB">
        <authorList>
            <consortium name="EnsemblPlants"/>
        </authorList>
    </citation>
    <scope>IDENTIFICATION</scope>
    <source>
        <strain evidence="10">Williams 82</strain>
    </source>
</reference>
<dbReference type="EnsemblPlants" id="KRH36498">
    <property type="protein sequence ID" value="KRH36498"/>
    <property type="gene ID" value="GLYMA_09G006900"/>
</dbReference>
<dbReference type="PANTHER" id="PTHR46204">
    <property type="entry name" value="CHITIN ELICITOR RECEPTOR KINASE 1-RELATED"/>
    <property type="match status" value="1"/>
</dbReference>
<dbReference type="SMART" id="SM00220">
    <property type="entry name" value="S_TKc"/>
    <property type="match status" value="1"/>
</dbReference>
<evidence type="ECO:0000256" key="2">
    <source>
        <dbReference type="ARBA" id="ARBA00022475"/>
    </source>
</evidence>
<dbReference type="InterPro" id="IPR008271">
    <property type="entry name" value="Ser/Thr_kinase_AS"/>
</dbReference>
<dbReference type="SMR" id="A0A0R0I623"/>
<dbReference type="STRING" id="3847.A0A0R0I623"/>
<dbReference type="EMBL" id="CM000842">
    <property type="protein sequence ID" value="KRH36498.1"/>
    <property type="molecule type" value="Genomic_DNA"/>
</dbReference>
<keyword evidence="4" id="KW-0732">Signal</keyword>
<accession>A0A0R0I623</accession>
<dbReference type="PANTHER" id="PTHR46204:SF30">
    <property type="entry name" value="CHITIN ELICITOR RECEPTOR KINASE 1"/>
    <property type="match status" value="1"/>
</dbReference>
<keyword evidence="11" id="KW-1185">Reference proteome</keyword>
<evidence type="ECO:0000259" key="8">
    <source>
        <dbReference type="PROSITE" id="PS50011"/>
    </source>
</evidence>
<dbReference type="Pfam" id="PF07714">
    <property type="entry name" value="PK_Tyr_Ser-Thr"/>
    <property type="match status" value="1"/>
</dbReference>
<dbReference type="SUPFAM" id="SSF56112">
    <property type="entry name" value="Protein kinase-like (PK-like)"/>
    <property type="match status" value="1"/>
</dbReference>
<keyword evidence="5" id="KW-1133">Transmembrane helix</keyword>
<dbReference type="GO" id="GO:0005524">
    <property type="term" value="F:ATP binding"/>
    <property type="evidence" value="ECO:0007669"/>
    <property type="project" value="InterPro"/>
</dbReference>
<evidence type="ECO:0000256" key="1">
    <source>
        <dbReference type="ARBA" id="ARBA00004162"/>
    </source>
</evidence>
<dbReference type="OMA" id="KYTHENP"/>
<evidence type="ECO:0000256" key="6">
    <source>
        <dbReference type="ARBA" id="ARBA00023136"/>
    </source>
</evidence>
<sequence length="319" mass="36433">MFQKLQGYNLKKAAIKKMDMQASNEFLAELKVLTHVHHLNLERLIRYCVEGSLFLVYEYIENGYLSQHLRGSGRDPLTWAARVQIALDAARGLEYIHEHTVPVYIHRDIKSANILIDKNFRAKVYKCISRFYIHKKVEFCHVESNFLPQVADFGLTKLTEYGSSSLHTRLVGTFGYMPPEYAQYGDVSSKIDVYAFGVVLYELISGKEAIVKINEPENESKGLFEEVLGLSDPNEDPRQLVDPRLGDKFPLDSVFKVISPIGIRLWCLSLPKYTHENPQLRPSMRSIVVSLMTLSSATEDWDVGSLYENQALVHQMSGR</sequence>
<keyword evidence="3" id="KW-0812">Transmembrane</keyword>
<organism evidence="9">
    <name type="scientific">Glycine max</name>
    <name type="common">Soybean</name>
    <name type="synonym">Glycine hispida</name>
    <dbReference type="NCBI Taxonomy" id="3847"/>
    <lineage>
        <taxon>Eukaryota</taxon>
        <taxon>Viridiplantae</taxon>
        <taxon>Streptophyta</taxon>
        <taxon>Embryophyta</taxon>
        <taxon>Tracheophyta</taxon>
        <taxon>Spermatophyta</taxon>
        <taxon>Magnoliopsida</taxon>
        <taxon>eudicotyledons</taxon>
        <taxon>Gunneridae</taxon>
        <taxon>Pentapetalae</taxon>
        <taxon>rosids</taxon>
        <taxon>fabids</taxon>
        <taxon>Fabales</taxon>
        <taxon>Fabaceae</taxon>
        <taxon>Papilionoideae</taxon>
        <taxon>50 kb inversion clade</taxon>
        <taxon>NPAAA clade</taxon>
        <taxon>indigoferoid/millettioid clade</taxon>
        <taxon>Phaseoleae</taxon>
        <taxon>Glycine</taxon>
        <taxon>Glycine subgen. Soja</taxon>
    </lineage>
</organism>
<dbReference type="InterPro" id="IPR044812">
    <property type="entry name" value="CERK1/LYK3-like"/>
</dbReference>
<feature type="domain" description="Protein kinase" evidence="8">
    <location>
        <begin position="1"/>
        <end position="294"/>
    </location>
</feature>
<dbReference type="Proteomes" id="UP000008827">
    <property type="component" value="Chromosome 9"/>
</dbReference>
<evidence type="ECO:0000313" key="11">
    <source>
        <dbReference type="Proteomes" id="UP000008827"/>
    </source>
</evidence>
<dbReference type="Gramene" id="KRH36498">
    <property type="protein sequence ID" value="KRH36498"/>
    <property type="gene ID" value="GLYMA_09G006900"/>
</dbReference>
<reference evidence="9" key="3">
    <citation type="submission" date="2018-07" db="EMBL/GenBank/DDBJ databases">
        <title>WGS assembly of Glycine max.</title>
        <authorList>
            <person name="Schmutz J."/>
            <person name="Cannon S."/>
            <person name="Schlueter J."/>
            <person name="Ma J."/>
            <person name="Mitros T."/>
            <person name="Nelson W."/>
            <person name="Hyten D."/>
            <person name="Song Q."/>
            <person name="Thelen J."/>
            <person name="Cheng J."/>
            <person name="Xu D."/>
            <person name="Hellsten U."/>
            <person name="May G."/>
            <person name="Yu Y."/>
            <person name="Sakurai T."/>
            <person name="Umezawa T."/>
            <person name="Bhattacharyya M."/>
            <person name="Sandhu D."/>
            <person name="Valliyodan B."/>
            <person name="Lindquist E."/>
            <person name="Peto M."/>
            <person name="Grant D."/>
            <person name="Shu S."/>
            <person name="Goodstein D."/>
            <person name="Barry K."/>
            <person name="Futrell-Griggs M."/>
            <person name="Abernathy B."/>
            <person name="Du J."/>
            <person name="Tian Z."/>
            <person name="Zhu L."/>
            <person name="Gill N."/>
            <person name="Joshi T."/>
            <person name="Libault M."/>
            <person name="Sethuraman A."/>
            <person name="Zhang X."/>
            <person name="Shinozaki K."/>
            <person name="Nguyen H."/>
            <person name="Wing R."/>
            <person name="Cregan P."/>
            <person name="Specht J."/>
            <person name="Grimwood J."/>
            <person name="Rokhsar D."/>
            <person name="Stacey G."/>
            <person name="Shoemaker R."/>
            <person name="Jackson S."/>
        </authorList>
    </citation>
    <scope>NUCLEOTIDE SEQUENCE</scope>
    <source>
        <tissue evidence="9">Callus</tissue>
    </source>
</reference>
<dbReference type="InterPro" id="IPR001245">
    <property type="entry name" value="Ser-Thr/Tyr_kinase_cat_dom"/>
</dbReference>
<dbReference type="GO" id="GO:0005886">
    <property type="term" value="C:plasma membrane"/>
    <property type="evidence" value="ECO:0007669"/>
    <property type="project" value="UniProtKB-SubCell"/>
</dbReference>
<evidence type="ECO:0000256" key="5">
    <source>
        <dbReference type="ARBA" id="ARBA00022989"/>
    </source>
</evidence>
<dbReference type="PROSITE" id="PS50011">
    <property type="entry name" value="PROTEIN_KINASE_DOM"/>
    <property type="match status" value="1"/>
</dbReference>
<evidence type="ECO:0000256" key="7">
    <source>
        <dbReference type="ARBA" id="ARBA00023157"/>
    </source>
</evidence>
<dbReference type="GO" id="GO:0045087">
    <property type="term" value="P:innate immune response"/>
    <property type="evidence" value="ECO:0007669"/>
    <property type="project" value="InterPro"/>
</dbReference>
<dbReference type="Gene3D" id="1.10.510.10">
    <property type="entry name" value="Transferase(Phosphotransferase) domain 1"/>
    <property type="match status" value="1"/>
</dbReference>
<dbReference type="Gene3D" id="3.30.200.20">
    <property type="entry name" value="Phosphorylase Kinase, domain 1"/>
    <property type="match status" value="1"/>
</dbReference>
<dbReference type="PROSITE" id="PS00108">
    <property type="entry name" value="PROTEIN_KINASE_ST"/>
    <property type="match status" value="1"/>
</dbReference>
<dbReference type="InterPro" id="IPR011009">
    <property type="entry name" value="Kinase-like_dom_sf"/>
</dbReference>
<evidence type="ECO:0000313" key="9">
    <source>
        <dbReference type="EMBL" id="KRH36498.1"/>
    </source>
</evidence>
<keyword evidence="7" id="KW-1015">Disulfide bond</keyword>
<evidence type="ECO:0000313" key="10">
    <source>
        <dbReference type="EnsemblPlants" id="KRH36498"/>
    </source>
</evidence>
<dbReference type="ExpressionAtlas" id="A0A0R0I623">
    <property type="expression patterns" value="baseline and differential"/>
</dbReference>